<dbReference type="InterPro" id="IPR012944">
    <property type="entry name" value="SusD_RagB_dom"/>
</dbReference>
<protein>
    <submittedName>
        <fullName evidence="8">RagB/SusD family nutrient uptake outer membrane protein</fullName>
    </submittedName>
</protein>
<sequence>MRNKILYFLIFAAFLISCNDDSMNRYPLTSISGETFWNTENDLMVYNNVFYNYAKSNAMRLLNGNHEGATRDGQYSLDGMTDNDVRALSYNGNHVRIRAGQITPDNNPISFGWNRTCFYFVRAINIGLANYDKADISQSIIDQYKAEARLFRGWMVADKVSLYGDYPWIDKELNIDSDELFAERTPRETVMEKVLADLDYACEYLPDDWGDGSAPGRLNRWSALLIKSRVCLFEGTWRKYHGGTNPDSWLQAAATAAKELIDNGPYQLYSTGDPAHDYNAIFQMTDLTGVDEVMYWRRYEQGIVQNSWQIYYYMSTATKSMVEDYLCTDGLPITLSDLYQGDEVFENLFENRDPRLKQTILHPDDVEYYDYGGLTAIGTTIPNPTGKTGSWTSVTGYHQVKHVNQPQNVYFHDGFTPCVILRFGEALLNYAEAKAELGTLSQTDLDISINQLRDRVGMVHMDINNIPVDPRYTDWGVSPLIVEIRRERRIELFGEGFRFDDIRRWKLGEKLMTKKDYGIRWDEANRNSIDPAGAVSLQYEVVPGTGIEYICPNKGSDFENPVFESKHYLWPIPVSARSQNPTLGQNPGWE</sequence>
<evidence type="ECO:0000313" key="8">
    <source>
        <dbReference type="EMBL" id="RIH63050.1"/>
    </source>
</evidence>
<evidence type="ECO:0000256" key="3">
    <source>
        <dbReference type="ARBA" id="ARBA00022729"/>
    </source>
</evidence>
<evidence type="ECO:0000256" key="5">
    <source>
        <dbReference type="ARBA" id="ARBA00023237"/>
    </source>
</evidence>
<evidence type="ECO:0000256" key="4">
    <source>
        <dbReference type="ARBA" id="ARBA00023136"/>
    </source>
</evidence>
<keyword evidence="4" id="KW-0472">Membrane</keyword>
<feature type="domain" description="RagB/SusD" evidence="6">
    <location>
        <begin position="288"/>
        <end position="589"/>
    </location>
</feature>
<dbReference type="RefSeq" id="WP_119352011.1">
    <property type="nucleotide sequence ID" value="NZ_QWET01000027.1"/>
</dbReference>
<dbReference type="InterPro" id="IPR011990">
    <property type="entry name" value="TPR-like_helical_dom_sf"/>
</dbReference>
<dbReference type="SUPFAM" id="SSF48452">
    <property type="entry name" value="TPR-like"/>
    <property type="match status" value="1"/>
</dbReference>
<dbReference type="GO" id="GO:0009279">
    <property type="term" value="C:cell outer membrane"/>
    <property type="evidence" value="ECO:0007669"/>
    <property type="project" value="UniProtKB-SubCell"/>
</dbReference>
<name>A0A399CY99_9BACT</name>
<dbReference type="Gene3D" id="1.25.40.390">
    <property type="match status" value="1"/>
</dbReference>
<dbReference type="OrthoDB" id="1031584at2"/>
<keyword evidence="5" id="KW-0998">Cell outer membrane</keyword>
<dbReference type="Pfam" id="PF14322">
    <property type="entry name" value="SusD-like_3"/>
    <property type="match status" value="1"/>
</dbReference>
<feature type="domain" description="SusD-like N-terminal" evidence="7">
    <location>
        <begin position="83"/>
        <end position="232"/>
    </location>
</feature>
<organism evidence="8 9">
    <name type="scientific">Mariniphaga sediminis</name>
    <dbReference type="NCBI Taxonomy" id="1628158"/>
    <lineage>
        <taxon>Bacteria</taxon>
        <taxon>Pseudomonadati</taxon>
        <taxon>Bacteroidota</taxon>
        <taxon>Bacteroidia</taxon>
        <taxon>Marinilabiliales</taxon>
        <taxon>Prolixibacteraceae</taxon>
        <taxon>Mariniphaga</taxon>
    </lineage>
</organism>
<keyword evidence="3" id="KW-0732">Signal</keyword>
<evidence type="ECO:0000256" key="2">
    <source>
        <dbReference type="ARBA" id="ARBA00006275"/>
    </source>
</evidence>
<comment type="caution">
    <text evidence="8">The sequence shown here is derived from an EMBL/GenBank/DDBJ whole genome shotgun (WGS) entry which is preliminary data.</text>
</comment>
<keyword evidence="9" id="KW-1185">Reference proteome</keyword>
<accession>A0A399CY99</accession>
<evidence type="ECO:0000259" key="6">
    <source>
        <dbReference type="Pfam" id="PF07980"/>
    </source>
</evidence>
<dbReference type="Proteomes" id="UP000266441">
    <property type="component" value="Unassembled WGS sequence"/>
</dbReference>
<proteinExistence type="inferred from homology"/>
<reference evidence="8 9" key="1">
    <citation type="journal article" date="2015" name="Int. J. Syst. Evol. Microbiol.">
        <title>Mariniphaga sediminis sp. nov., isolated from coastal sediment.</title>
        <authorList>
            <person name="Wang F.Q."/>
            <person name="Shen Q.Y."/>
            <person name="Chen G.J."/>
            <person name="Du Z.J."/>
        </authorList>
    </citation>
    <scope>NUCLEOTIDE SEQUENCE [LARGE SCALE GENOMIC DNA]</scope>
    <source>
        <strain evidence="8 9">SY21</strain>
    </source>
</reference>
<evidence type="ECO:0000313" key="9">
    <source>
        <dbReference type="Proteomes" id="UP000266441"/>
    </source>
</evidence>
<evidence type="ECO:0000256" key="1">
    <source>
        <dbReference type="ARBA" id="ARBA00004442"/>
    </source>
</evidence>
<gene>
    <name evidence="8" type="ORF">D1164_21715</name>
</gene>
<dbReference type="InterPro" id="IPR033985">
    <property type="entry name" value="SusD-like_N"/>
</dbReference>
<evidence type="ECO:0000259" key="7">
    <source>
        <dbReference type="Pfam" id="PF14322"/>
    </source>
</evidence>
<dbReference type="Pfam" id="PF07980">
    <property type="entry name" value="SusD_RagB"/>
    <property type="match status" value="1"/>
</dbReference>
<dbReference type="AlphaFoldDB" id="A0A399CY99"/>
<comment type="similarity">
    <text evidence="2">Belongs to the SusD family.</text>
</comment>
<dbReference type="PROSITE" id="PS51257">
    <property type="entry name" value="PROKAR_LIPOPROTEIN"/>
    <property type="match status" value="1"/>
</dbReference>
<comment type="subcellular location">
    <subcellularLocation>
        <location evidence="1">Cell outer membrane</location>
    </subcellularLocation>
</comment>
<dbReference type="EMBL" id="QWET01000027">
    <property type="protein sequence ID" value="RIH63050.1"/>
    <property type="molecule type" value="Genomic_DNA"/>
</dbReference>